<dbReference type="PANTHER" id="PTHR43716">
    <property type="entry name" value="D-2-HYDROXYGLUTARATE DEHYDROGENASE, MITOCHONDRIAL"/>
    <property type="match status" value="1"/>
</dbReference>
<dbReference type="InterPro" id="IPR051264">
    <property type="entry name" value="FAD-oxidored/transferase_4"/>
</dbReference>
<dbReference type="Gene3D" id="3.30.70.2190">
    <property type="match status" value="1"/>
</dbReference>
<organism evidence="5 6">
    <name type="scientific">Tianweitania aestuarii</name>
    <dbReference type="NCBI Taxonomy" id="2814886"/>
    <lineage>
        <taxon>Bacteria</taxon>
        <taxon>Pseudomonadati</taxon>
        <taxon>Pseudomonadota</taxon>
        <taxon>Alphaproteobacteria</taxon>
        <taxon>Hyphomicrobiales</taxon>
        <taxon>Phyllobacteriaceae</taxon>
        <taxon>Tianweitania</taxon>
    </lineage>
</organism>
<dbReference type="Gene3D" id="1.10.45.10">
    <property type="entry name" value="Vanillyl-alcohol Oxidase, Chain A, domain 4"/>
    <property type="match status" value="1"/>
</dbReference>
<dbReference type="PROSITE" id="PS51387">
    <property type="entry name" value="FAD_PCMH"/>
    <property type="match status" value="1"/>
</dbReference>
<evidence type="ECO:0000259" key="4">
    <source>
        <dbReference type="PROSITE" id="PS51387"/>
    </source>
</evidence>
<comment type="caution">
    <text evidence="5">The sequence shown here is derived from an EMBL/GenBank/DDBJ whole genome shotgun (WGS) entry which is preliminary data.</text>
</comment>
<keyword evidence="2" id="KW-0285">Flavoprotein</keyword>
<keyword evidence="3" id="KW-0274">FAD</keyword>
<dbReference type="EMBL" id="JAFMNX010000003">
    <property type="protein sequence ID" value="MBS9721432.1"/>
    <property type="molecule type" value="Genomic_DNA"/>
</dbReference>
<reference evidence="5 6" key="1">
    <citation type="submission" date="2021-03" db="EMBL/GenBank/DDBJ databases">
        <title>Tianweitania aestuarii sp. nov., isolated from a tidal flat.</title>
        <authorList>
            <person name="Park S."/>
            <person name="Yoon J.-H."/>
        </authorList>
    </citation>
    <scope>NUCLEOTIDE SEQUENCE [LARGE SCALE GENOMIC DNA]</scope>
    <source>
        <strain evidence="5 6">BSSL-BM11</strain>
    </source>
</reference>
<feature type="domain" description="FAD-binding PCMH-type" evidence="4">
    <location>
        <begin position="38"/>
        <end position="226"/>
    </location>
</feature>
<keyword evidence="6" id="KW-1185">Reference proteome</keyword>
<protein>
    <submittedName>
        <fullName evidence="5">FAD-binding oxidoreductase</fullName>
    </submittedName>
</protein>
<name>A0ABS5RWR1_9HYPH</name>
<dbReference type="Pfam" id="PF01565">
    <property type="entry name" value="FAD_binding_4"/>
    <property type="match status" value="1"/>
</dbReference>
<dbReference type="InterPro" id="IPR006094">
    <property type="entry name" value="Oxid_FAD_bind_N"/>
</dbReference>
<dbReference type="Proteomes" id="UP001297272">
    <property type="component" value="Unassembled WGS sequence"/>
</dbReference>
<gene>
    <name evidence="5" type="ORF">JYU29_12130</name>
</gene>
<evidence type="ECO:0000313" key="5">
    <source>
        <dbReference type="EMBL" id="MBS9721432.1"/>
    </source>
</evidence>
<dbReference type="Pfam" id="PF02913">
    <property type="entry name" value="FAD-oxidase_C"/>
    <property type="match status" value="1"/>
</dbReference>
<dbReference type="SUPFAM" id="SSF56176">
    <property type="entry name" value="FAD-binding/transporter-associated domain-like"/>
    <property type="match status" value="1"/>
</dbReference>
<dbReference type="InterPro" id="IPR016166">
    <property type="entry name" value="FAD-bd_PCMH"/>
</dbReference>
<evidence type="ECO:0000256" key="2">
    <source>
        <dbReference type="ARBA" id="ARBA00022630"/>
    </source>
</evidence>
<dbReference type="InterPro" id="IPR016169">
    <property type="entry name" value="FAD-bd_PCMH_sub2"/>
</dbReference>
<dbReference type="InterPro" id="IPR004113">
    <property type="entry name" value="FAD-bd_oxidored_4_C"/>
</dbReference>
<dbReference type="RefSeq" id="WP_213985098.1">
    <property type="nucleotide sequence ID" value="NZ_JAFMNX010000003.1"/>
</dbReference>
<evidence type="ECO:0000313" key="6">
    <source>
        <dbReference type="Proteomes" id="UP001297272"/>
    </source>
</evidence>
<sequence>MTEFADFLTALTTIVGERHVLIAPDRIASFLIDVRRSYEGQALCIVEPADTAEVSAVVVLCAEHDVAITPVGGNTGLVGGGAVRGKNAADGLERPGIGLSLRRLDRIREISALDGTITVEAGCVLQKIQEAAAEADLFFPLSLSAEGSCQIGGNIATNAGGTAAIRYGVTRQLVLGLEVVLPSGKVINGLKRLRKDNAGYDLKQLFIGSEGTLGIITAAVMRVMPAPKATATAMVALDSIPAALEVLRRMHAAFGERVTSAEITERAYMDLVLRQLKAARPAFAETPTWSLLLEVTDSKDGADLKSPLEETLAATLEDGIAGDVLIAQNAAQAEDFWYLRHGVSEAIRHAGPNMSHDSSVPLERQGEYVSRTRERIIARFPEATPLYVGHLGDGNMHLVVMFSPDRFADRAAYQVVSAELDTIIDDVVVELEGSITAEHGIGLSYRTRLARTTDVAEIALMQGIKAVFDPKNIMNPGKMLPA</sequence>
<dbReference type="Gene3D" id="3.30.465.10">
    <property type="match status" value="1"/>
</dbReference>
<dbReference type="InterPro" id="IPR016167">
    <property type="entry name" value="FAD-bd_PCMH_sub1"/>
</dbReference>
<evidence type="ECO:0000256" key="1">
    <source>
        <dbReference type="ARBA" id="ARBA00008000"/>
    </source>
</evidence>
<dbReference type="InterPro" id="IPR036318">
    <property type="entry name" value="FAD-bd_PCMH-like_sf"/>
</dbReference>
<dbReference type="Gene3D" id="3.30.70.2740">
    <property type="match status" value="1"/>
</dbReference>
<proteinExistence type="inferred from homology"/>
<accession>A0ABS5RWR1</accession>
<comment type="similarity">
    <text evidence="1">Belongs to the FAD-binding oxidoreductase/transferase type 4 family.</text>
</comment>
<evidence type="ECO:0000256" key="3">
    <source>
        <dbReference type="ARBA" id="ARBA00022827"/>
    </source>
</evidence>
<dbReference type="SUPFAM" id="SSF55103">
    <property type="entry name" value="FAD-linked oxidases, C-terminal domain"/>
    <property type="match status" value="1"/>
</dbReference>
<dbReference type="PANTHER" id="PTHR43716:SF2">
    <property type="entry name" value="BLL6224 PROTEIN"/>
    <property type="match status" value="1"/>
</dbReference>
<dbReference type="Gene3D" id="3.30.43.10">
    <property type="entry name" value="Uridine Diphospho-n-acetylenolpyruvylglucosamine Reductase, domain 2"/>
    <property type="match status" value="1"/>
</dbReference>
<dbReference type="InterPro" id="IPR016171">
    <property type="entry name" value="Vanillyl_alc_oxidase_C-sub2"/>
</dbReference>
<dbReference type="InterPro" id="IPR016164">
    <property type="entry name" value="FAD-linked_Oxase-like_C"/>
</dbReference>